<dbReference type="Proteomes" id="UP000595814">
    <property type="component" value="Chromosome"/>
</dbReference>
<protein>
    <submittedName>
        <fullName evidence="1">Molybdopterin molybdotransferase MoeA</fullName>
    </submittedName>
</protein>
<evidence type="ECO:0000313" key="1">
    <source>
        <dbReference type="EMBL" id="QQK08980.1"/>
    </source>
</evidence>
<keyword evidence="2" id="KW-1185">Reference proteome</keyword>
<name>A0AC61MTF0_9FIRM</name>
<dbReference type="EMBL" id="CP066744">
    <property type="protein sequence ID" value="QQK08980.1"/>
    <property type="molecule type" value="Genomic_DNA"/>
</dbReference>
<proteinExistence type="predicted"/>
<organism evidence="1 2">
    <name type="scientific">Miniphocaeibacter halophilus</name>
    <dbReference type="NCBI Taxonomy" id="2931922"/>
    <lineage>
        <taxon>Bacteria</taxon>
        <taxon>Bacillati</taxon>
        <taxon>Bacillota</taxon>
        <taxon>Tissierellia</taxon>
        <taxon>Tissierellales</taxon>
        <taxon>Peptoniphilaceae</taxon>
        <taxon>Miniphocaeibacter</taxon>
    </lineage>
</organism>
<reference evidence="1 2" key="1">
    <citation type="journal article" date="2022" name="Int. J. Syst. Evol. Microbiol.">
        <title>Miniphocaeibacter halophilus sp. nov., an ammonium-tolerant acetate-producing bacterium isolated from a biogas system.</title>
        <authorList>
            <person name="Schnurer A."/>
            <person name="Singh A."/>
            <person name="Bi S."/>
            <person name="Qiao W."/>
            <person name="Westerholm M."/>
        </authorList>
    </citation>
    <scope>NUCLEOTIDE SEQUENCE [LARGE SCALE GENOMIC DNA]</scope>
    <source>
        <strain evidence="1 2">AMB_01</strain>
    </source>
</reference>
<accession>A0AC61MTF0</accession>
<sequence length="391" mass="44202">MNLENLPKIDEVLSSLYSRLKLQRKVEYIPLNQAANRVLAEDMLSKNTLPVVRSSKLDGVAVNFSDFQENYPERKIWEKDIDYCLADTGDDFNPKFDTVIPIENITFLKDGNIKLSPDFILNKYSGVNKSGSHLKSQELLIKKDTLLNFFHLNLMASGGYNALPVYEKPIVTYIPTGNELIYPSISPSRGENIESNGIMVRNLIEQWGARLITYPICKDIRANLNSILDEALFFSDIVLINGGSSKGSEDFNTKIIEDKSSFFQHRVKVAPGFPIGIGIIDNKPVINLPGPPIATFAAMHWCVKNLINYYLKVNNPLKNIAYGELATDLKTPEKIDLYLLLRIDILQNKLVVRPFSNKERHAEKMHLCNAITRVPAGSNLRKGDSIKFEWI</sequence>
<evidence type="ECO:0000313" key="2">
    <source>
        <dbReference type="Proteomes" id="UP000595814"/>
    </source>
</evidence>
<gene>
    <name evidence="1" type="ORF">JFY71_05435</name>
</gene>